<feature type="region of interest" description="Disordered" evidence="1">
    <location>
        <begin position="492"/>
        <end position="559"/>
    </location>
</feature>
<evidence type="ECO:0000313" key="4">
    <source>
        <dbReference type="Proteomes" id="UP001595377"/>
    </source>
</evidence>
<protein>
    <recommendedName>
        <fullName evidence="5">Transcription regulator</fullName>
    </recommendedName>
</protein>
<organism evidence="3 4">
    <name type="scientific">Shinella pollutisoli</name>
    <dbReference type="NCBI Taxonomy" id="2250594"/>
    <lineage>
        <taxon>Bacteria</taxon>
        <taxon>Pseudomonadati</taxon>
        <taxon>Pseudomonadota</taxon>
        <taxon>Alphaproteobacteria</taxon>
        <taxon>Hyphomicrobiales</taxon>
        <taxon>Rhizobiaceae</taxon>
        <taxon>Shinella</taxon>
    </lineage>
</organism>
<feature type="region of interest" description="Disordered" evidence="1">
    <location>
        <begin position="50"/>
        <end position="362"/>
    </location>
</feature>
<proteinExistence type="predicted"/>
<feature type="compositionally biased region" description="Basic and acidic residues" evidence="1">
    <location>
        <begin position="9"/>
        <end position="20"/>
    </location>
</feature>
<feature type="compositionally biased region" description="Acidic residues" evidence="1">
    <location>
        <begin position="138"/>
        <end position="147"/>
    </location>
</feature>
<comment type="caution">
    <text evidence="3">The sequence shown here is derived from an EMBL/GenBank/DDBJ whole genome shotgun (WGS) entry which is preliminary data.</text>
</comment>
<feature type="compositionally biased region" description="Low complexity" evidence="1">
    <location>
        <begin position="464"/>
        <end position="476"/>
    </location>
</feature>
<evidence type="ECO:0000256" key="2">
    <source>
        <dbReference type="SAM" id="Phobius"/>
    </source>
</evidence>
<feature type="compositionally biased region" description="Low complexity" evidence="1">
    <location>
        <begin position="518"/>
        <end position="527"/>
    </location>
</feature>
<keyword evidence="4" id="KW-1185">Reference proteome</keyword>
<name>A0ABV7DK30_9HYPH</name>
<keyword evidence="2" id="KW-0472">Membrane</keyword>
<evidence type="ECO:0000256" key="1">
    <source>
        <dbReference type="SAM" id="MobiDB-lite"/>
    </source>
</evidence>
<feature type="compositionally biased region" description="Acidic residues" evidence="1">
    <location>
        <begin position="97"/>
        <end position="110"/>
    </location>
</feature>
<sequence>MDGLSDNNPEMRSKVYEKARGAVRRQLEAMNPRPSDDLIKRQLDKLEAAIGSVESEHAEALPAEEATPEPVFEAVEPEPAEPEPVEAQAEEPQPVESEPEPVEPEPEPVAEEPQAWEEPRSVPEPEPYEEPVRYEEPPSYEEPEPYEEPARYEEPASHEEPAPYEEPVPVEAEHAAPEPAAEESAAEAYIEPEEPVAQAYAEESLPPEEAAPVEVEATAEPVWHAEPQPADDYVPSWQTDEEPVAAAPEPEAQASDRDHADEPAAAEASGPETDEHLYWQDPAPEPPPAEEQPQEAAARPVEDFSWDWPEEKPAPTEARQEMPSAGASEWGDLDDLLGAPQKAVPADEPASAAADAGLAEGAAAAAVAETAARGPQRSFRAEPRKSRRNLGAAVALVALLAVVGGAGAAYWFNRDKVDAWVGELVASATGPATTTTETADTTPADDAGADRSLPSASADGQQPAAGGTEVAAVATGQDSSGKFTQRLLADGTEVDEGPAPSLDAQAAEGKSVSPQSDETAALATEETPAVTDGAAGGTDVAQDGGTGAASSGTTDTQVPAADAGQAALGVAQKMFLYEERLGQTGPTAIEGTVMWSQAEESPGADARAEPVVRAQINVPASGLTALITFRRNADQSLPASHIIEIVFSLPATFEGGGIESVQRVAMKRTEQDRGDQLIAVPAKITDDFHMIALNDFPEAIAKNTELLRTREWIDIPITYRNGRRALITLDKGASGAEAFDTVMKAWGTQGSPNSQ</sequence>
<keyword evidence="2" id="KW-1133">Transmembrane helix</keyword>
<gene>
    <name evidence="3" type="ORF">ACFOHH_16535</name>
</gene>
<feature type="compositionally biased region" description="Acidic residues" evidence="1">
    <location>
        <begin position="75"/>
        <end position="84"/>
    </location>
</feature>
<evidence type="ECO:0008006" key="5">
    <source>
        <dbReference type="Google" id="ProtNLM"/>
    </source>
</evidence>
<feature type="compositionally biased region" description="Low complexity" evidence="1">
    <location>
        <begin position="60"/>
        <end position="74"/>
    </location>
</feature>
<feature type="compositionally biased region" description="Basic and acidic residues" evidence="1">
    <location>
        <begin position="148"/>
        <end position="161"/>
    </location>
</feature>
<reference evidence="4" key="1">
    <citation type="journal article" date="2019" name="Int. J. Syst. Evol. Microbiol.">
        <title>The Global Catalogue of Microorganisms (GCM) 10K type strain sequencing project: providing services to taxonomists for standard genome sequencing and annotation.</title>
        <authorList>
            <consortium name="The Broad Institute Genomics Platform"/>
            <consortium name="The Broad Institute Genome Sequencing Center for Infectious Disease"/>
            <person name="Wu L."/>
            <person name="Ma J."/>
        </authorList>
    </citation>
    <scope>NUCLEOTIDE SEQUENCE [LARGE SCALE GENOMIC DNA]</scope>
    <source>
        <strain evidence="4">KCTC 52677</strain>
    </source>
</reference>
<feature type="compositionally biased region" description="Low complexity" evidence="1">
    <location>
        <begin position="430"/>
        <end position="446"/>
    </location>
</feature>
<feature type="compositionally biased region" description="Low complexity" evidence="1">
    <location>
        <begin position="85"/>
        <end position="96"/>
    </location>
</feature>
<accession>A0ABV7DK30</accession>
<feature type="compositionally biased region" description="Acidic residues" evidence="1">
    <location>
        <begin position="180"/>
        <end position="194"/>
    </location>
</feature>
<dbReference type="RefSeq" id="WP_371747787.1">
    <property type="nucleotide sequence ID" value="NZ_JANFDG010000026.1"/>
</dbReference>
<keyword evidence="2" id="KW-0812">Transmembrane</keyword>
<feature type="compositionally biased region" description="Low complexity" evidence="1">
    <location>
        <begin position="548"/>
        <end position="559"/>
    </location>
</feature>
<feature type="transmembrane region" description="Helical" evidence="2">
    <location>
        <begin position="390"/>
        <end position="412"/>
    </location>
</feature>
<feature type="region of interest" description="Disordered" evidence="1">
    <location>
        <begin position="1"/>
        <end position="38"/>
    </location>
</feature>
<feature type="compositionally biased region" description="Low complexity" evidence="1">
    <location>
        <begin position="343"/>
        <end position="362"/>
    </location>
</feature>
<evidence type="ECO:0000313" key="3">
    <source>
        <dbReference type="EMBL" id="MFC3074720.1"/>
    </source>
</evidence>
<dbReference type="Proteomes" id="UP001595377">
    <property type="component" value="Unassembled WGS sequence"/>
</dbReference>
<dbReference type="EMBL" id="JBHRSP010000025">
    <property type="protein sequence ID" value="MFC3074720.1"/>
    <property type="molecule type" value="Genomic_DNA"/>
</dbReference>
<feature type="compositionally biased region" description="Low complexity" evidence="1">
    <location>
        <begin position="195"/>
        <end position="222"/>
    </location>
</feature>
<feature type="compositionally biased region" description="Basic and acidic residues" evidence="1">
    <location>
        <begin position="309"/>
        <end position="320"/>
    </location>
</feature>
<feature type="region of interest" description="Disordered" evidence="1">
    <location>
        <begin position="430"/>
        <end position="478"/>
    </location>
</feature>